<comment type="caution">
    <text evidence="1">The sequence shown here is derived from an EMBL/GenBank/DDBJ whole genome shotgun (WGS) entry which is preliminary data.</text>
</comment>
<proteinExistence type="predicted"/>
<gene>
    <name evidence="1" type="ORF">ERS007739_01629</name>
</gene>
<dbReference type="AlphaFoldDB" id="A0A916LAG9"/>
<name>A0A916LAG9_MYCTX</name>
<dbReference type="Proteomes" id="UP000039021">
    <property type="component" value="Unassembled WGS sequence"/>
</dbReference>
<protein>
    <submittedName>
        <fullName evidence="1">Uncharacterized protein</fullName>
    </submittedName>
</protein>
<dbReference type="EMBL" id="CSBK01000650">
    <property type="protein sequence ID" value="COX70598.1"/>
    <property type="molecule type" value="Genomic_DNA"/>
</dbReference>
<evidence type="ECO:0000313" key="2">
    <source>
        <dbReference type="Proteomes" id="UP000039021"/>
    </source>
</evidence>
<organism evidence="1 2">
    <name type="scientific">Mycobacterium tuberculosis</name>
    <dbReference type="NCBI Taxonomy" id="1773"/>
    <lineage>
        <taxon>Bacteria</taxon>
        <taxon>Bacillati</taxon>
        <taxon>Actinomycetota</taxon>
        <taxon>Actinomycetes</taxon>
        <taxon>Mycobacteriales</taxon>
        <taxon>Mycobacteriaceae</taxon>
        <taxon>Mycobacterium</taxon>
        <taxon>Mycobacterium tuberculosis complex</taxon>
    </lineage>
</organism>
<sequence length="53" mass="6058">MWWNRICLSIPYMAAVLLTYSRMGLPSAIACRPVQGRNRKPSVYMSESERIPG</sequence>
<evidence type="ECO:0000313" key="1">
    <source>
        <dbReference type="EMBL" id="COX70598.1"/>
    </source>
</evidence>
<accession>A0A916LAG9</accession>
<reference evidence="2" key="1">
    <citation type="submission" date="2015-03" db="EMBL/GenBank/DDBJ databases">
        <authorList>
            <consortium name="Pathogen Informatics"/>
        </authorList>
    </citation>
    <scope>NUCLEOTIDE SEQUENCE [LARGE SCALE GENOMIC DNA]</scope>
    <source>
        <strain evidence="2">N09902308</strain>
    </source>
</reference>